<reference evidence="1" key="1">
    <citation type="journal article" date="2022" name="Int. J. Mol. Sci.">
        <title>Draft Genome of Tanacetum Coccineum: Genomic Comparison of Closely Related Tanacetum-Family Plants.</title>
        <authorList>
            <person name="Yamashiro T."/>
            <person name="Shiraishi A."/>
            <person name="Nakayama K."/>
            <person name="Satake H."/>
        </authorList>
    </citation>
    <scope>NUCLEOTIDE SEQUENCE</scope>
</reference>
<evidence type="ECO:0000313" key="2">
    <source>
        <dbReference type="Proteomes" id="UP001151760"/>
    </source>
</evidence>
<name>A0ABQ4WB56_9ASTR</name>
<dbReference type="Proteomes" id="UP001151760">
    <property type="component" value="Unassembled WGS sequence"/>
</dbReference>
<gene>
    <name evidence="1" type="ORF">Tco_0600242</name>
</gene>
<comment type="caution">
    <text evidence="1">The sequence shown here is derived from an EMBL/GenBank/DDBJ whole genome shotgun (WGS) entry which is preliminary data.</text>
</comment>
<keyword evidence="2" id="KW-1185">Reference proteome</keyword>
<organism evidence="1 2">
    <name type="scientific">Tanacetum coccineum</name>
    <dbReference type="NCBI Taxonomy" id="301880"/>
    <lineage>
        <taxon>Eukaryota</taxon>
        <taxon>Viridiplantae</taxon>
        <taxon>Streptophyta</taxon>
        <taxon>Embryophyta</taxon>
        <taxon>Tracheophyta</taxon>
        <taxon>Spermatophyta</taxon>
        <taxon>Magnoliopsida</taxon>
        <taxon>eudicotyledons</taxon>
        <taxon>Gunneridae</taxon>
        <taxon>Pentapetalae</taxon>
        <taxon>asterids</taxon>
        <taxon>campanulids</taxon>
        <taxon>Asterales</taxon>
        <taxon>Asteraceae</taxon>
        <taxon>Asteroideae</taxon>
        <taxon>Anthemideae</taxon>
        <taxon>Anthemidinae</taxon>
        <taxon>Tanacetum</taxon>
    </lineage>
</organism>
<proteinExistence type="predicted"/>
<dbReference type="EMBL" id="BQNB010008493">
    <property type="protein sequence ID" value="GJS50121.1"/>
    <property type="molecule type" value="Genomic_DNA"/>
</dbReference>
<reference evidence="1" key="2">
    <citation type="submission" date="2022-01" db="EMBL/GenBank/DDBJ databases">
        <authorList>
            <person name="Yamashiro T."/>
            <person name="Shiraishi A."/>
            <person name="Satake H."/>
            <person name="Nakayama K."/>
        </authorList>
    </citation>
    <scope>NUCLEOTIDE SEQUENCE</scope>
</reference>
<evidence type="ECO:0000313" key="1">
    <source>
        <dbReference type="EMBL" id="GJS50121.1"/>
    </source>
</evidence>
<sequence>MRPTDPPTAGSVPYYGGSVQLNIEDDHNDMRWNEGRHVNMKNKWQQNSRFEYRRRREDEGKEKYVNRNKGMGMEANVINTNNEKDNGGNHKGKKDHEKVCKRFTLLNSLINDEELIPNIDQRKIVDEFLSKKNDNNSMGMNGWTEEMKRIPNGVQKRKSSFRFSNFITDKKEFLPTYGEVNERAEKLREKVKECQKEVDMFPHDERIKDKSRIILKECHKAIQDEYSLLCQKAKVEWLNEGLSKCGTAVHPEYHSIGHGKLPKVVYYIWQERNNRLFRNEKRDINTIINIAKEAVGMKLLGIKVKESGTVKEVEEKWM</sequence>
<accession>A0ABQ4WB56</accession>
<evidence type="ECO:0008006" key="3">
    <source>
        <dbReference type="Google" id="ProtNLM"/>
    </source>
</evidence>
<protein>
    <recommendedName>
        <fullName evidence="3">Reverse transcriptase</fullName>
    </recommendedName>
</protein>